<dbReference type="AlphaFoldDB" id="A0A517WJ08"/>
<feature type="signal peptide" evidence="1">
    <location>
        <begin position="1"/>
        <end position="24"/>
    </location>
</feature>
<dbReference type="Pfam" id="PF22741">
    <property type="entry name" value="PTP-NADK"/>
    <property type="match status" value="1"/>
</dbReference>
<evidence type="ECO:0000313" key="3">
    <source>
        <dbReference type="EMBL" id="QDU05223.1"/>
    </source>
</evidence>
<organism evidence="3 4">
    <name type="scientific">Gimesia chilikensis</name>
    <dbReference type="NCBI Taxonomy" id="2605989"/>
    <lineage>
        <taxon>Bacteria</taxon>
        <taxon>Pseudomonadati</taxon>
        <taxon>Planctomycetota</taxon>
        <taxon>Planctomycetia</taxon>
        <taxon>Planctomycetales</taxon>
        <taxon>Planctomycetaceae</taxon>
        <taxon>Gimesia</taxon>
    </lineage>
</organism>
<dbReference type="Gene3D" id="3.90.190.10">
    <property type="entry name" value="Protein tyrosine phosphatase superfamily"/>
    <property type="match status" value="1"/>
</dbReference>
<protein>
    <recommendedName>
        <fullName evidence="2">DSP-PTPase phosphatase fused to NAD+ Kinase domain-containing protein</fullName>
    </recommendedName>
</protein>
<dbReference type="Proteomes" id="UP000320722">
    <property type="component" value="Chromosome"/>
</dbReference>
<dbReference type="InterPro" id="IPR055214">
    <property type="entry name" value="PTP-NADK"/>
</dbReference>
<evidence type="ECO:0000313" key="4">
    <source>
        <dbReference type="Proteomes" id="UP000320722"/>
    </source>
</evidence>
<sequence length="187" mass="20834" precursor="true">MRCFQSAPLLLMFCVATSPMTVWGDSKTEAASRMLQVEELGQISPLHRSGQIYLAGQPGENDFNLIQKAGVKTVINLRPSRELKWDEAMYLKMLNLDYVQIPFRAPESLTPAVFDQCRKLLNDKSKQPLVLHCASANRVGAIWLTHRVLDDGLSFEAALAEAKQVGLKTPGYIEQARAYIAQQGKAE</sequence>
<dbReference type="InterPro" id="IPR029021">
    <property type="entry name" value="Prot-tyrosine_phosphatase-like"/>
</dbReference>
<dbReference type="SUPFAM" id="SSF52799">
    <property type="entry name" value="(Phosphotyrosine protein) phosphatases II"/>
    <property type="match status" value="1"/>
</dbReference>
<reference evidence="3 4" key="1">
    <citation type="submission" date="2019-02" db="EMBL/GenBank/DDBJ databases">
        <title>Deep-cultivation of Planctomycetes and their phenomic and genomic characterization uncovers novel biology.</title>
        <authorList>
            <person name="Wiegand S."/>
            <person name="Jogler M."/>
            <person name="Boedeker C."/>
            <person name="Pinto D."/>
            <person name="Vollmers J."/>
            <person name="Rivas-Marin E."/>
            <person name="Kohn T."/>
            <person name="Peeters S.H."/>
            <person name="Heuer A."/>
            <person name="Rast P."/>
            <person name="Oberbeckmann S."/>
            <person name="Bunk B."/>
            <person name="Jeske O."/>
            <person name="Meyerdierks A."/>
            <person name="Storesund J.E."/>
            <person name="Kallscheuer N."/>
            <person name="Luecker S."/>
            <person name="Lage O.M."/>
            <person name="Pohl T."/>
            <person name="Merkel B.J."/>
            <person name="Hornburger P."/>
            <person name="Mueller R.-W."/>
            <person name="Bruemmer F."/>
            <person name="Labrenz M."/>
            <person name="Spormann A.M."/>
            <person name="Op den Camp H."/>
            <person name="Overmann J."/>
            <person name="Amann R."/>
            <person name="Jetten M.S.M."/>
            <person name="Mascher T."/>
            <person name="Medema M.H."/>
            <person name="Devos D.P."/>
            <person name="Kaster A.-K."/>
            <person name="Ovreas L."/>
            <person name="Rohde M."/>
            <person name="Galperin M.Y."/>
            <person name="Jogler C."/>
        </authorList>
    </citation>
    <scope>NUCLEOTIDE SEQUENCE [LARGE SCALE GENOMIC DNA]</scope>
    <source>
        <strain evidence="3 4">V6</strain>
    </source>
</reference>
<gene>
    <name evidence="3" type="ORF">V6x_49590</name>
</gene>
<feature type="domain" description="DSP-PTPase phosphatase fused to NAD+ Kinase" evidence="2">
    <location>
        <begin position="49"/>
        <end position="161"/>
    </location>
</feature>
<proteinExistence type="predicted"/>
<dbReference type="EMBL" id="CP036347">
    <property type="protein sequence ID" value="QDU05223.1"/>
    <property type="molecule type" value="Genomic_DNA"/>
</dbReference>
<feature type="chain" id="PRO_5022134687" description="DSP-PTPase phosphatase fused to NAD+ Kinase domain-containing protein" evidence="1">
    <location>
        <begin position="25"/>
        <end position="187"/>
    </location>
</feature>
<name>A0A517WJ08_9PLAN</name>
<evidence type="ECO:0000259" key="2">
    <source>
        <dbReference type="Pfam" id="PF22741"/>
    </source>
</evidence>
<keyword evidence="1" id="KW-0732">Signal</keyword>
<evidence type="ECO:0000256" key="1">
    <source>
        <dbReference type="SAM" id="SignalP"/>
    </source>
</evidence>
<accession>A0A517WJ08</accession>
<dbReference type="RefSeq" id="WP_145043332.1">
    <property type="nucleotide sequence ID" value="NZ_CP036347.1"/>
</dbReference>